<dbReference type="Gene3D" id="1.20.58.820">
    <property type="entry name" value="Uncharacterised protein PF12889, C-terminal DUF3829"/>
    <property type="match status" value="1"/>
</dbReference>
<feature type="chain" id="PRO_5016987043" evidence="1">
    <location>
        <begin position="26"/>
        <end position="291"/>
    </location>
</feature>
<dbReference type="Pfam" id="PF22219">
    <property type="entry name" value="DUF3829_2nd"/>
    <property type="match status" value="1"/>
</dbReference>
<dbReference type="Proteomes" id="UP000255233">
    <property type="component" value="Unassembled WGS sequence"/>
</dbReference>
<evidence type="ECO:0000313" key="5">
    <source>
        <dbReference type="Proteomes" id="UP000255233"/>
    </source>
</evidence>
<evidence type="ECO:0000259" key="2">
    <source>
        <dbReference type="Pfam" id="PF20893"/>
    </source>
</evidence>
<dbReference type="Pfam" id="PF20893">
    <property type="entry name" value="DUF6845"/>
    <property type="match status" value="1"/>
</dbReference>
<dbReference type="STRING" id="880526.GCA_000427365_01523"/>
<dbReference type="AlphaFoldDB" id="A0A379MWP3"/>
<organism evidence="4 5">
    <name type="scientific">Rikenella microfusus</name>
    <dbReference type="NCBI Taxonomy" id="28139"/>
    <lineage>
        <taxon>Bacteria</taxon>
        <taxon>Pseudomonadati</taxon>
        <taxon>Bacteroidota</taxon>
        <taxon>Bacteroidia</taxon>
        <taxon>Bacteroidales</taxon>
        <taxon>Rikenellaceae</taxon>
        <taxon>Rikenella</taxon>
    </lineage>
</organism>
<keyword evidence="5" id="KW-1185">Reference proteome</keyword>
<protein>
    <submittedName>
        <fullName evidence="4">Protein of uncharacterized function (DUF3829)</fullName>
    </submittedName>
</protein>
<keyword evidence="1" id="KW-0732">Signal</keyword>
<gene>
    <name evidence="4" type="ORF">NCTC11190_02297</name>
</gene>
<dbReference type="RefSeq" id="WP_027291188.1">
    <property type="nucleotide sequence ID" value="NZ_CALVFX010000012.1"/>
</dbReference>
<dbReference type="InterPro" id="IPR053996">
    <property type="entry name" value="DUF3829-like_C"/>
</dbReference>
<evidence type="ECO:0000259" key="3">
    <source>
        <dbReference type="Pfam" id="PF22219"/>
    </source>
</evidence>
<evidence type="ECO:0000313" key="4">
    <source>
        <dbReference type="EMBL" id="SUE35052.1"/>
    </source>
</evidence>
<accession>A0A379MWP3</accession>
<dbReference type="InterPro" id="IPR049273">
    <property type="entry name" value="DUF3829-like_N"/>
</dbReference>
<proteinExistence type="predicted"/>
<reference evidence="4 5" key="1">
    <citation type="submission" date="2018-06" db="EMBL/GenBank/DDBJ databases">
        <authorList>
            <consortium name="Pathogen Informatics"/>
            <person name="Doyle S."/>
        </authorList>
    </citation>
    <scope>NUCLEOTIDE SEQUENCE [LARGE SCALE GENOMIC DNA]</scope>
    <source>
        <strain evidence="4 5">NCTC11190</strain>
    </source>
</reference>
<feature type="domain" description="DUF3829" evidence="2">
    <location>
        <begin position="29"/>
        <end position="179"/>
    </location>
</feature>
<name>A0A379MWP3_9BACT</name>
<dbReference type="OrthoDB" id="1046005at2"/>
<dbReference type="EMBL" id="UGVL01000001">
    <property type="protein sequence ID" value="SUE35052.1"/>
    <property type="molecule type" value="Genomic_DNA"/>
</dbReference>
<dbReference type="PROSITE" id="PS51257">
    <property type="entry name" value="PROKAR_LIPOPROTEIN"/>
    <property type="match status" value="1"/>
</dbReference>
<sequence>MKRKLLVLPAAAASLLLASCGGSGSGPKLDTENANRIIEYYNQTLEVFRDGYSAEKAGEVVEYMDNKGRALIAPIIVLPGMYRDSAEMTAPGDRFGKSAGDSLTMLFREYYAACRTLDDNYDAFKAYKKAEDYKDDDWAKGKQLAEETRAAAERMLSAKQQILDIIAGPADAAELALMEGNPLKDHILLAKKIFAGMEGMMQVVSAEKVDEQALTADYGALEQLVKEGRELPRVKDMDNEMKWYGEYLDEVDAFLGVVRKAQRNGKYTQSVLDDMNSEYGDAVGDYNTFVN</sequence>
<feature type="domain" description="DUF3829" evidence="3">
    <location>
        <begin position="182"/>
        <end position="282"/>
    </location>
</feature>
<feature type="signal peptide" evidence="1">
    <location>
        <begin position="1"/>
        <end position="25"/>
    </location>
</feature>
<dbReference type="Gene3D" id="1.20.120.930">
    <property type="entry name" value="Uncharacterised protein PF12889, N-terminal DUF3829"/>
    <property type="match status" value="1"/>
</dbReference>
<evidence type="ECO:0000256" key="1">
    <source>
        <dbReference type="SAM" id="SignalP"/>
    </source>
</evidence>